<dbReference type="GO" id="GO:0160104">
    <property type="term" value="F:tRNA (guanine(26)-N2)-dimethyltransferase activity"/>
    <property type="evidence" value="ECO:0007669"/>
    <property type="project" value="UniProtKB-EC"/>
</dbReference>
<dbReference type="GO" id="GO:0005634">
    <property type="term" value="C:nucleus"/>
    <property type="evidence" value="ECO:0007669"/>
    <property type="project" value="TreeGrafter"/>
</dbReference>
<gene>
    <name evidence="11" type="ORF">AaE_016110</name>
</gene>
<dbReference type="PANTHER" id="PTHR10631">
    <property type="entry name" value="N 2 ,N 2 -DIMETHYLGUANOSINE TRNA METHYLTRANSFERASE"/>
    <property type="match status" value="1"/>
</dbReference>
<dbReference type="InterPro" id="IPR039448">
    <property type="entry name" value="Beta_helix"/>
</dbReference>
<evidence type="ECO:0000256" key="5">
    <source>
        <dbReference type="ARBA" id="ARBA00022694"/>
    </source>
</evidence>
<dbReference type="GO" id="GO:0002940">
    <property type="term" value="P:tRNA N2-guanine methylation"/>
    <property type="evidence" value="ECO:0007669"/>
    <property type="project" value="TreeGrafter"/>
</dbReference>
<dbReference type="PROSITE" id="PS51626">
    <property type="entry name" value="SAM_MT_TRM1"/>
    <property type="match status" value="1"/>
</dbReference>
<dbReference type="EC" id="2.1.1.216" evidence="7"/>
<dbReference type="EMBL" id="VJMI01021276">
    <property type="protein sequence ID" value="KAF0702131.1"/>
    <property type="molecule type" value="Genomic_DNA"/>
</dbReference>
<dbReference type="InterPro" id="IPR042296">
    <property type="entry name" value="tRNA_met_Trm1_C"/>
</dbReference>
<dbReference type="VEuPathDB" id="FungiDB:H257_07334"/>
<evidence type="ECO:0000256" key="4">
    <source>
        <dbReference type="ARBA" id="ARBA00022691"/>
    </source>
</evidence>
<dbReference type="InterPro" id="IPR012334">
    <property type="entry name" value="Pectin_lyas_fold"/>
</dbReference>
<comment type="catalytic activity">
    <reaction evidence="8">
        <text>guanosine(26) in tRNA + 2 S-adenosyl-L-methionine = N(2)-dimethylguanosine(26) in tRNA + 2 S-adenosyl-L-homocysteine + 2 H(+)</text>
        <dbReference type="Rhea" id="RHEA:43140"/>
        <dbReference type="Rhea" id="RHEA-COMP:10359"/>
        <dbReference type="Rhea" id="RHEA-COMP:10360"/>
        <dbReference type="ChEBI" id="CHEBI:15378"/>
        <dbReference type="ChEBI" id="CHEBI:57856"/>
        <dbReference type="ChEBI" id="CHEBI:59789"/>
        <dbReference type="ChEBI" id="CHEBI:74269"/>
        <dbReference type="ChEBI" id="CHEBI:74513"/>
        <dbReference type="EC" id="2.1.1.216"/>
    </reaction>
</comment>
<dbReference type="SUPFAM" id="SSF53335">
    <property type="entry name" value="S-adenosyl-L-methionine-dependent methyltransferases"/>
    <property type="match status" value="1"/>
</dbReference>
<reference evidence="11 12" key="1">
    <citation type="submission" date="2019-06" db="EMBL/GenBank/DDBJ databases">
        <title>Genomics analysis of Aphanomyces spp. identifies a new class of oomycete effector associated with host adaptation.</title>
        <authorList>
            <person name="Gaulin E."/>
        </authorList>
    </citation>
    <scope>NUCLEOTIDE SEQUENCE [LARGE SCALE GENOMIC DNA]</scope>
    <source>
        <strain evidence="11 12">E</strain>
    </source>
</reference>
<evidence type="ECO:0000256" key="3">
    <source>
        <dbReference type="ARBA" id="ARBA00022679"/>
    </source>
</evidence>
<evidence type="ECO:0000259" key="10">
    <source>
        <dbReference type="Pfam" id="PF13229"/>
    </source>
</evidence>
<dbReference type="AlphaFoldDB" id="A0A6A4YUV5"/>
<feature type="domain" description="Right handed beta helix" evidence="10">
    <location>
        <begin position="546"/>
        <end position="700"/>
    </location>
</feature>
<keyword evidence="1 9" id="KW-0820">tRNA-binding</keyword>
<protein>
    <recommendedName>
        <fullName evidence="7">tRNA (guanine(26)-N(2))-dimethyltransferase</fullName>
        <ecNumber evidence="7">2.1.1.216</ecNumber>
    </recommendedName>
</protein>
<dbReference type="InterPro" id="IPR029063">
    <property type="entry name" value="SAM-dependent_MTases_sf"/>
</dbReference>
<keyword evidence="3 9" id="KW-0808">Transferase</keyword>
<sequence length="742" mass="78610">MTVLLLQHLQAKAASPSTHLCILDALSGCGIRAIRYALEVPRVACVVANDVDADAVASIEANVLHNHVIHVVQTSHMDAVDCMWKAARTTKFDVIDLDPFGACASLLASAIATVSSGGLICATDTDMHTLLGKTSHAHATCHAQYGAVPVTAAYGKELAIRIILGAAASLAAAHHRVIEPVLCTAVEFYVRLHFRVHNVPPNAPEPASLAIVHQCIRCAYFRLRPLGHTNANDGSCDNDNGDSVACPVCGSSLQIGGPLWTGPLQDKDAIASIITTETCASTAQPSPATSLLRSIHREFMDSTDDDLVLFISMPKLFRPFKAILKATPSKQTFQTALQTLGYATTTTHLDPMGIKTNANMMVVYSVVVTWLHAHGCANTAPILPSIGPIPMYLRNTNDHHVELEPNVHFAPPVKCTVDHTWQRPDAPSTGSNDVIGQTFHVSAVDALTATLALARPHDCVILHGHRYVLTSPLLVPSHFTLQGRMSSGDDSHPETTLVGQVVVRAASHVTLRHLHVQYPAAPSHIVTPTATDAQPPSKRPARVHPVLITSSSHVQLDRCRVSCARHAAVLACVGIVDGSASITLMRSTIHAGPQAGVCVAVTTHGTARLVRNVLSRGKKGGMLVHSGGRVDLADANVVTRNALAGVDVRGVGSMAVLRGNHVCNGRASGVFVSDDGHVQLDRNVLVGHKRAGIEAYGGGDAVVYIRQGHAEAKNEISGNGIPVLGATRDVMQVGMLMEGMDD</sequence>
<dbReference type="Gene3D" id="3.30.56.70">
    <property type="entry name" value="N2,N2-dimethylguanosine tRNA methyltransferase, C-terminal domain"/>
    <property type="match status" value="1"/>
</dbReference>
<evidence type="ECO:0000256" key="2">
    <source>
        <dbReference type="ARBA" id="ARBA00022603"/>
    </source>
</evidence>
<name>A0A6A4YUV5_APHAT</name>
<keyword evidence="6 9" id="KW-0694">RNA-binding</keyword>
<evidence type="ECO:0000256" key="9">
    <source>
        <dbReference type="PROSITE-ProRule" id="PRU00958"/>
    </source>
</evidence>
<organism evidence="11 12">
    <name type="scientific">Aphanomyces astaci</name>
    <name type="common">Crayfish plague agent</name>
    <dbReference type="NCBI Taxonomy" id="112090"/>
    <lineage>
        <taxon>Eukaryota</taxon>
        <taxon>Sar</taxon>
        <taxon>Stramenopiles</taxon>
        <taxon>Oomycota</taxon>
        <taxon>Saprolegniomycetes</taxon>
        <taxon>Saprolegniales</taxon>
        <taxon>Verrucalvaceae</taxon>
        <taxon>Aphanomyces</taxon>
    </lineage>
</organism>
<dbReference type="Gene3D" id="3.40.50.150">
    <property type="entry name" value="Vaccinia Virus protein VP39"/>
    <property type="match status" value="1"/>
</dbReference>
<dbReference type="Proteomes" id="UP000469452">
    <property type="component" value="Unassembled WGS sequence"/>
</dbReference>
<evidence type="ECO:0000256" key="7">
    <source>
        <dbReference type="ARBA" id="ARBA00039099"/>
    </source>
</evidence>
<keyword evidence="4 9" id="KW-0949">S-adenosyl-L-methionine</keyword>
<evidence type="ECO:0000256" key="1">
    <source>
        <dbReference type="ARBA" id="ARBA00022555"/>
    </source>
</evidence>
<comment type="similarity">
    <text evidence="9">Belongs to the class I-like SAM-binding methyltransferase superfamily. Trm1 family.</text>
</comment>
<evidence type="ECO:0000313" key="12">
    <source>
        <dbReference type="Proteomes" id="UP000469452"/>
    </source>
</evidence>
<evidence type="ECO:0000313" key="11">
    <source>
        <dbReference type="EMBL" id="KAF0702131.1"/>
    </source>
</evidence>
<comment type="caution">
    <text evidence="11">The sequence shown here is derived from an EMBL/GenBank/DDBJ whole genome shotgun (WGS) entry which is preliminary data.</text>
</comment>
<accession>A0A6A4YUV5</accession>
<keyword evidence="5 9" id="KW-0819">tRNA processing</keyword>
<dbReference type="GO" id="GO:0000049">
    <property type="term" value="F:tRNA binding"/>
    <property type="evidence" value="ECO:0007669"/>
    <property type="project" value="UniProtKB-UniRule"/>
</dbReference>
<dbReference type="InterPro" id="IPR011050">
    <property type="entry name" value="Pectin_lyase_fold/virulence"/>
</dbReference>
<evidence type="ECO:0000256" key="6">
    <source>
        <dbReference type="ARBA" id="ARBA00022884"/>
    </source>
</evidence>
<keyword evidence="2 9" id="KW-0489">Methyltransferase</keyword>
<proteinExistence type="inferred from homology"/>
<evidence type="ECO:0000256" key="8">
    <source>
        <dbReference type="ARBA" id="ARBA00051897"/>
    </source>
</evidence>
<dbReference type="Gene3D" id="2.160.20.10">
    <property type="entry name" value="Single-stranded right-handed beta-helix, Pectin lyase-like"/>
    <property type="match status" value="1"/>
</dbReference>
<dbReference type="PANTHER" id="PTHR10631:SF3">
    <property type="entry name" value="TRNA (GUANINE(26)-N(2))-DIMETHYLTRANSFERASE"/>
    <property type="match status" value="1"/>
</dbReference>
<dbReference type="SUPFAM" id="SSF51126">
    <property type="entry name" value="Pectin lyase-like"/>
    <property type="match status" value="1"/>
</dbReference>
<dbReference type="Pfam" id="PF02005">
    <property type="entry name" value="TRM"/>
    <property type="match status" value="1"/>
</dbReference>
<dbReference type="Pfam" id="PF13229">
    <property type="entry name" value="Beta_helix"/>
    <property type="match status" value="1"/>
</dbReference>
<dbReference type="InterPro" id="IPR002905">
    <property type="entry name" value="Trm1"/>
</dbReference>